<sequence>MNLTEMRSLVRTDLKDTIPATYRWTDDTLDRHLRRAVAEYSAAAPRQMKTAFVSVFGCMELDISSLADRTAVLGVEYPVDLKPRKFRPFTVWADRLTLENCPAPDGGDLAVYWGCLHTLDASSTTIPSQHHDLIATGAAAYAAIEWAAYAVNRVNSGSNAAADYLRWGRERMSVFRDELRRLSRRSEFRAGKFFRPVEDYSCPDDTHFWG</sequence>
<dbReference type="Proteomes" id="UP000053947">
    <property type="component" value="Unassembled WGS sequence"/>
</dbReference>
<protein>
    <submittedName>
        <fullName evidence="1">Uncharacterized protein</fullName>
    </submittedName>
</protein>
<organism evidence="1 2">
    <name type="scientific">Dehalogenimonas alkenigignens</name>
    <dbReference type="NCBI Taxonomy" id="1217799"/>
    <lineage>
        <taxon>Bacteria</taxon>
        <taxon>Bacillati</taxon>
        <taxon>Chloroflexota</taxon>
        <taxon>Dehalococcoidia</taxon>
        <taxon>Dehalococcoidales</taxon>
        <taxon>Dehalococcoidaceae</taxon>
        <taxon>Dehalogenimonas</taxon>
    </lineage>
</organism>
<evidence type="ECO:0000313" key="1">
    <source>
        <dbReference type="EMBL" id="KTB49177.1"/>
    </source>
</evidence>
<dbReference type="STRING" id="1217799.DEALK_00890"/>
<comment type="caution">
    <text evidence="1">The sequence shown here is derived from an EMBL/GenBank/DDBJ whole genome shotgun (WGS) entry which is preliminary data.</text>
</comment>
<reference evidence="1 2" key="1">
    <citation type="submission" date="2015-06" db="EMBL/GenBank/DDBJ databases">
        <title>Genome sequence of the organohalide-respiring Dehalogenimonas alkenigignens type strain (IP3-3T).</title>
        <authorList>
            <person name="Key T.A."/>
            <person name="Richmond D.P."/>
            <person name="Bowman K.S."/>
            <person name="Cho Y.-J."/>
            <person name="Chun J."/>
            <person name="da Costa M.S."/>
            <person name="Rainey F.A."/>
            <person name="Moe W.M."/>
        </authorList>
    </citation>
    <scope>NUCLEOTIDE SEQUENCE [LARGE SCALE GENOMIC DNA]</scope>
    <source>
        <strain evidence="1 2">IP3-3</strain>
    </source>
</reference>
<gene>
    <name evidence="1" type="ORF">DEALK_00890</name>
</gene>
<keyword evidence="2" id="KW-1185">Reference proteome</keyword>
<proteinExistence type="predicted"/>
<dbReference type="AlphaFoldDB" id="A0A0W0GKT5"/>
<dbReference type="OrthoDB" id="164093at2"/>
<evidence type="ECO:0000313" key="2">
    <source>
        <dbReference type="Proteomes" id="UP000053947"/>
    </source>
</evidence>
<dbReference type="RefSeq" id="WP_058437662.1">
    <property type="nucleotide sequence ID" value="NZ_KQ758903.1"/>
</dbReference>
<name>A0A0W0GKT5_9CHLR</name>
<accession>A0A0W0GKT5</accession>
<dbReference type="EMBL" id="LFDV01000001">
    <property type="protein sequence ID" value="KTB49177.1"/>
    <property type="molecule type" value="Genomic_DNA"/>
</dbReference>